<dbReference type="Pfam" id="PF08433">
    <property type="entry name" value="KTI12"/>
    <property type="match status" value="1"/>
</dbReference>
<keyword evidence="1" id="KW-0547">Nucleotide-binding</keyword>
<evidence type="ECO:0000256" key="2">
    <source>
        <dbReference type="ARBA" id="ARBA00022840"/>
    </source>
</evidence>
<dbReference type="InterPro" id="IPR027417">
    <property type="entry name" value="P-loop_NTPase"/>
</dbReference>
<protein>
    <submittedName>
        <fullName evidence="5">Putative RNA polymerase II Elongator complex associated protein Kti12</fullName>
    </submittedName>
</protein>
<accession>A0A1S9RM82</accession>
<dbReference type="Proteomes" id="UP000190744">
    <property type="component" value="Unassembled WGS sequence"/>
</dbReference>
<feature type="region of interest" description="Disordered" evidence="4">
    <location>
        <begin position="167"/>
        <end position="202"/>
    </location>
</feature>
<dbReference type="EMBL" id="LJBN01000139">
    <property type="protein sequence ID" value="OOQ86466.1"/>
    <property type="molecule type" value="Genomic_DNA"/>
</dbReference>
<comment type="caution">
    <text evidence="5">The sequence shown here is derived from an EMBL/GenBank/DDBJ whole genome shotgun (WGS) entry which is preliminary data.</text>
</comment>
<keyword evidence="2" id="KW-0067">ATP-binding</keyword>
<evidence type="ECO:0000256" key="3">
    <source>
        <dbReference type="ARBA" id="ARBA00025768"/>
    </source>
</evidence>
<gene>
    <name evidence="5" type="ORF">PEBR_21200</name>
</gene>
<evidence type="ECO:0000256" key="4">
    <source>
        <dbReference type="SAM" id="MobiDB-lite"/>
    </source>
</evidence>
<evidence type="ECO:0000256" key="1">
    <source>
        <dbReference type="ARBA" id="ARBA00022741"/>
    </source>
</evidence>
<organism evidence="5 6">
    <name type="scientific">Penicillium brasilianum</name>
    <dbReference type="NCBI Taxonomy" id="104259"/>
    <lineage>
        <taxon>Eukaryota</taxon>
        <taxon>Fungi</taxon>
        <taxon>Dikarya</taxon>
        <taxon>Ascomycota</taxon>
        <taxon>Pezizomycotina</taxon>
        <taxon>Eurotiomycetes</taxon>
        <taxon>Eurotiomycetidae</taxon>
        <taxon>Eurotiales</taxon>
        <taxon>Aspergillaceae</taxon>
        <taxon>Penicillium</taxon>
    </lineage>
</organism>
<dbReference type="GO" id="GO:0005524">
    <property type="term" value="F:ATP binding"/>
    <property type="evidence" value="ECO:0007669"/>
    <property type="project" value="UniProtKB-KW"/>
</dbReference>
<evidence type="ECO:0000313" key="6">
    <source>
        <dbReference type="Proteomes" id="UP000190744"/>
    </source>
</evidence>
<name>A0A1S9RM82_PENBI</name>
<dbReference type="SUPFAM" id="SSF52540">
    <property type="entry name" value="P-loop containing nucleoside triphosphate hydrolases"/>
    <property type="match status" value="1"/>
</dbReference>
<reference evidence="6" key="1">
    <citation type="submission" date="2015-09" db="EMBL/GenBank/DDBJ databases">
        <authorList>
            <person name="Fill T.P."/>
            <person name="Baretta J.F."/>
            <person name="de Almeida L.G."/>
            <person name="Rocha M."/>
            <person name="de Souza D.H."/>
            <person name="Malavazi I."/>
            <person name="Cerdeira L.T."/>
            <person name="Hong H."/>
            <person name="Samborskyy M."/>
            <person name="de Vasconcelos A.T."/>
            <person name="Leadlay P."/>
            <person name="Rodrigues-Filho E."/>
        </authorList>
    </citation>
    <scope>NUCLEOTIDE SEQUENCE [LARGE SCALE GENOMIC DNA]</scope>
    <source>
        <strain evidence="6">LaBioMMi 136</strain>
    </source>
</reference>
<dbReference type="InterPro" id="IPR013641">
    <property type="entry name" value="KTI12/PSTK"/>
</dbReference>
<feature type="region of interest" description="Disordered" evidence="4">
    <location>
        <begin position="1"/>
        <end position="23"/>
    </location>
</feature>
<sequence>MRSHMSRNPAAKKVSQASKKPQPSTMPLVILTGYPCSGLTYRAKQLASLIEKAQDELFASTEPGSPAPLKSRYKVHVVPSHDKSHPRIVYDHARTEKEARGVAYARAKRVLARDSIVILDGMNYIKGWRYQLWCEAKASNTTCCVVHIGTPVDQCVANNDARLRRDEAAQKDVQPLEEARPSSTDDTALKPDESSEDDEEAYPPELLNNLIFRYEEPSTHSRWDKPLFTVPWSDPEPPVADIFQALSGVVLPSAETPTETPVSNLTSSLASSTLSDLASTTTTGRAFNRSGSTRPKIIPHQATVQAVATDSGALYAMEKRTTAVVNAIRAFTQANPSAEVALAQSTHQRGIAIDVPDVSIPVLIPTHVATTGTTDELAGAGGILALPKLQRMRRQWISLNRRYIGHGHGTGQGSLAPERVGDAFVRFLNHEFGGIENRDV</sequence>
<dbReference type="Gene3D" id="3.40.50.300">
    <property type="entry name" value="P-loop containing nucleotide triphosphate hydrolases"/>
    <property type="match status" value="1"/>
</dbReference>
<dbReference type="PANTHER" id="PTHR12435">
    <property type="match status" value="1"/>
</dbReference>
<dbReference type="AlphaFoldDB" id="A0A1S9RM82"/>
<evidence type="ECO:0000313" key="5">
    <source>
        <dbReference type="EMBL" id="OOQ86466.1"/>
    </source>
</evidence>
<proteinExistence type="inferred from homology"/>
<comment type="similarity">
    <text evidence="3">Belongs to the KTI12 family.</text>
</comment>